<evidence type="ECO:0000256" key="2">
    <source>
        <dbReference type="ARBA" id="ARBA00022692"/>
    </source>
</evidence>
<gene>
    <name evidence="6" type="ORF">SDENCHOL_20464</name>
</gene>
<keyword evidence="4 5" id="KW-0472">Membrane</keyword>
<evidence type="ECO:0008006" key="8">
    <source>
        <dbReference type="Google" id="ProtNLM"/>
    </source>
</evidence>
<feature type="transmembrane region" description="Helical" evidence="5">
    <location>
        <begin position="78"/>
        <end position="97"/>
    </location>
</feature>
<dbReference type="SUPFAM" id="SSF161084">
    <property type="entry name" value="MAPEG domain-like"/>
    <property type="match status" value="1"/>
</dbReference>
<name>A0A7Z7MW00_9PROT</name>
<comment type="subcellular location">
    <subcellularLocation>
        <location evidence="1">Membrane</location>
    </subcellularLocation>
</comment>
<dbReference type="PANTHER" id="PTHR35371">
    <property type="entry name" value="INNER MEMBRANE PROTEIN"/>
    <property type="match status" value="1"/>
</dbReference>
<feature type="transmembrane region" description="Helical" evidence="5">
    <location>
        <begin position="103"/>
        <end position="120"/>
    </location>
</feature>
<proteinExistence type="predicted"/>
<evidence type="ECO:0000256" key="4">
    <source>
        <dbReference type="ARBA" id="ARBA00023136"/>
    </source>
</evidence>
<evidence type="ECO:0000313" key="7">
    <source>
        <dbReference type="Proteomes" id="UP000242886"/>
    </source>
</evidence>
<evidence type="ECO:0000313" key="6">
    <source>
        <dbReference type="EMBL" id="SMB27765.1"/>
    </source>
</evidence>
<keyword evidence="3 5" id="KW-1133">Transmembrane helix</keyword>
<dbReference type="RefSeq" id="WP_154716958.1">
    <property type="nucleotide sequence ID" value="NZ_LT837803.1"/>
</dbReference>
<dbReference type="InterPro" id="IPR023352">
    <property type="entry name" value="MAPEG-like_dom_sf"/>
</dbReference>
<evidence type="ECO:0000256" key="3">
    <source>
        <dbReference type="ARBA" id="ARBA00022989"/>
    </source>
</evidence>
<accession>A0A7Z7MW00</accession>
<keyword evidence="2 5" id="KW-0812">Transmembrane</keyword>
<dbReference type="Proteomes" id="UP000242886">
    <property type="component" value="Chromosome SDENCHOL"/>
</dbReference>
<dbReference type="PANTHER" id="PTHR35371:SF1">
    <property type="entry name" value="BLR7753 PROTEIN"/>
    <property type="match status" value="1"/>
</dbReference>
<evidence type="ECO:0000256" key="5">
    <source>
        <dbReference type="SAM" id="Phobius"/>
    </source>
</evidence>
<reference evidence="6" key="1">
    <citation type="submission" date="2017-03" db="EMBL/GenBank/DDBJ databases">
        <authorList>
            <consortium name="AG Boll"/>
        </authorList>
    </citation>
    <scope>NUCLEOTIDE SEQUENCE [LARGE SCALE GENOMIC DNA]</scope>
    <source>
        <strain evidence="6">Chol</strain>
    </source>
</reference>
<keyword evidence="7" id="KW-1185">Reference proteome</keyword>
<dbReference type="AlphaFoldDB" id="A0A7Z7MW00"/>
<dbReference type="Pfam" id="PF01124">
    <property type="entry name" value="MAPEG"/>
    <property type="match status" value="1"/>
</dbReference>
<evidence type="ECO:0000256" key="1">
    <source>
        <dbReference type="ARBA" id="ARBA00004370"/>
    </source>
</evidence>
<dbReference type="InterPro" id="IPR001129">
    <property type="entry name" value="Membr-assoc_MAPEG"/>
</dbReference>
<sequence>MTLALWCVLVATLLPYVWGTLSKSDPAYDNASPRLMVKTGWRQRADWAQQNSWEAFAPFAAAVLIAQGCHAEQASIDLLACLFIGFRLLYGICYLTNRSLLRSLVWAAGFACVIGLYVLAARA</sequence>
<dbReference type="GO" id="GO:0016020">
    <property type="term" value="C:membrane"/>
    <property type="evidence" value="ECO:0007669"/>
    <property type="project" value="UniProtKB-SubCell"/>
</dbReference>
<organism evidence="6 7">
    <name type="scientific">Sterolibacterium denitrificans</name>
    <dbReference type="NCBI Taxonomy" id="157592"/>
    <lineage>
        <taxon>Bacteria</taxon>
        <taxon>Pseudomonadati</taxon>
        <taxon>Pseudomonadota</taxon>
        <taxon>Betaproteobacteria</taxon>
        <taxon>Nitrosomonadales</taxon>
        <taxon>Sterolibacteriaceae</taxon>
        <taxon>Sterolibacterium</taxon>
    </lineage>
</organism>
<protein>
    <recommendedName>
        <fullName evidence="8">MAPEG family protein</fullName>
    </recommendedName>
</protein>
<dbReference type="EMBL" id="LT837803">
    <property type="protein sequence ID" value="SMB27765.1"/>
    <property type="molecule type" value="Genomic_DNA"/>
</dbReference>
<dbReference type="Gene3D" id="1.20.120.550">
    <property type="entry name" value="Membrane associated eicosanoid/glutathione metabolism-like domain"/>
    <property type="match status" value="1"/>
</dbReference>